<gene>
    <name evidence="2" type="ordered locus">Desac_1062</name>
</gene>
<dbReference type="HOGENOM" id="CLU_1793352_0_0_7"/>
<name>F2NH84_DESAR</name>
<reference evidence="3" key="2">
    <citation type="submission" date="2011-03" db="EMBL/GenBank/DDBJ databases">
        <title>The complete genome of Desulfobacca acetoxidans DSM 11109.</title>
        <authorList>
            <consortium name="US DOE Joint Genome Institute (JGI-PGF)"/>
            <person name="Lucas S."/>
            <person name="Copeland A."/>
            <person name="Lapidus A."/>
            <person name="Bruce D."/>
            <person name="Goodwin L."/>
            <person name="Pitluck S."/>
            <person name="Peters L."/>
            <person name="Kyrpides N."/>
            <person name="Mavromatis K."/>
            <person name="Ivanova N."/>
            <person name="Ovchinnikova G."/>
            <person name="Teshima H."/>
            <person name="Detter J.C."/>
            <person name="Han C."/>
            <person name="Land M."/>
            <person name="Hauser L."/>
            <person name="Markowitz V."/>
            <person name="Cheng J.-F."/>
            <person name="Hugenholtz P."/>
            <person name="Woyke T."/>
            <person name="Wu D."/>
            <person name="Spring S."/>
            <person name="Schueler E."/>
            <person name="Brambilla E."/>
            <person name="Klenk H.-P."/>
            <person name="Eisen J.A."/>
        </authorList>
    </citation>
    <scope>NUCLEOTIDE SEQUENCE [LARGE SCALE GENOMIC DNA]</scope>
    <source>
        <strain evidence="3">ATCC 700848 / DSM 11109 / ASRB2</strain>
    </source>
</reference>
<protein>
    <submittedName>
        <fullName evidence="2">Uncharacterized protein</fullName>
    </submittedName>
</protein>
<dbReference type="AlphaFoldDB" id="F2NH84"/>
<dbReference type="KEGG" id="dao:Desac_1062"/>
<feature type="region of interest" description="Disordered" evidence="1">
    <location>
        <begin position="109"/>
        <end position="144"/>
    </location>
</feature>
<organism evidence="2 3">
    <name type="scientific">Desulfobacca acetoxidans (strain ATCC 700848 / DSM 11109 / ASRB2)</name>
    <dbReference type="NCBI Taxonomy" id="880072"/>
    <lineage>
        <taxon>Bacteria</taxon>
        <taxon>Pseudomonadati</taxon>
        <taxon>Thermodesulfobacteriota</taxon>
        <taxon>Desulfobaccia</taxon>
        <taxon>Desulfobaccales</taxon>
        <taxon>Desulfobaccaceae</taxon>
        <taxon>Desulfobacca</taxon>
    </lineage>
</organism>
<dbReference type="Proteomes" id="UP000000483">
    <property type="component" value="Chromosome"/>
</dbReference>
<evidence type="ECO:0000313" key="3">
    <source>
        <dbReference type="Proteomes" id="UP000000483"/>
    </source>
</evidence>
<sequence>MTQSDACSNHECNRLDSDTPIKIDPLSFFRYASFSKDRWQELIGLTINHCTFGLGTIKKIDGEYIYIDLPQRQGKKQLTEFGLDSFRRGFFNNLEVNNALQQKILAPVEASPEMPSQSATVEAETPQEPAKKKRKYTKTTKKQG</sequence>
<evidence type="ECO:0000256" key="1">
    <source>
        <dbReference type="SAM" id="MobiDB-lite"/>
    </source>
</evidence>
<accession>F2NH84</accession>
<dbReference type="RefSeq" id="WP_013706038.1">
    <property type="nucleotide sequence ID" value="NC_015388.1"/>
</dbReference>
<evidence type="ECO:0000313" key="2">
    <source>
        <dbReference type="EMBL" id="AEB08926.1"/>
    </source>
</evidence>
<keyword evidence="3" id="KW-1185">Reference proteome</keyword>
<reference evidence="2 3" key="1">
    <citation type="journal article" date="2011" name="Stand. Genomic Sci.">
        <title>Complete genome sequence of the acetate-degrading sulfate reducer Desulfobacca acetoxidans type strain (ASRB2).</title>
        <authorList>
            <person name="Goker M."/>
            <person name="Teshima H."/>
            <person name="Lapidus A."/>
            <person name="Nolan M."/>
            <person name="Lucas S."/>
            <person name="Hammon N."/>
            <person name="Deshpande S."/>
            <person name="Cheng J.F."/>
            <person name="Tapia R."/>
            <person name="Han C."/>
            <person name="Goodwin L."/>
            <person name="Pitluck S."/>
            <person name="Huntemann M."/>
            <person name="Liolios K."/>
            <person name="Ivanova N."/>
            <person name="Pagani I."/>
            <person name="Mavromatis K."/>
            <person name="Ovchinikova G."/>
            <person name="Pati A."/>
            <person name="Chen A."/>
            <person name="Palaniappan K."/>
            <person name="Land M."/>
            <person name="Hauser L."/>
            <person name="Brambilla E.M."/>
            <person name="Rohde M."/>
            <person name="Spring S."/>
            <person name="Detter J.C."/>
            <person name="Woyke T."/>
            <person name="Bristow J."/>
            <person name="Eisen J.A."/>
            <person name="Markowitz V."/>
            <person name="Hugenholtz P."/>
            <person name="Kyrpides N.C."/>
            <person name="Klenk H.P."/>
        </authorList>
    </citation>
    <scope>NUCLEOTIDE SEQUENCE [LARGE SCALE GENOMIC DNA]</scope>
    <source>
        <strain evidence="3">ATCC 700848 / DSM 11109 / ASRB2</strain>
    </source>
</reference>
<dbReference type="STRING" id="880072.Desac_1062"/>
<dbReference type="EMBL" id="CP002629">
    <property type="protein sequence ID" value="AEB08926.1"/>
    <property type="molecule type" value="Genomic_DNA"/>
</dbReference>
<feature type="compositionally biased region" description="Basic residues" evidence="1">
    <location>
        <begin position="131"/>
        <end position="144"/>
    </location>
</feature>
<proteinExistence type="predicted"/>